<dbReference type="EMBL" id="UINC01052550">
    <property type="protein sequence ID" value="SVB68007.1"/>
    <property type="molecule type" value="Genomic_DNA"/>
</dbReference>
<accession>A0A382G0F8</accession>
<proteinExistence type="predicted"/>
<reference evidence="1" key="1">
    <citation type="submission" date="2018-05" db="EMBL/GenBank/DDBJ databases">
        <authorList>
            <person name="Lanie J.A."/>
            <person name="Ng W.-L."/>
            <person name="Kazmierczak K.M."/>
            <person name="Andrzejewski T.M."/>
            <person name="Davidsen T.M."/>
            <person name="Wayne K.J."/>
            <person name="Tettelin H."/>
            <person name="Glass J.I."/>
            <person name="Rusch D."/>
            <person name="Podicherti R."/>
            <person name="Tsui H.-C.T."/>
            <person name="Winkler M.E."/>
        </authorList>
    </citation>
    <scope>NUCLEOTIDE SEQUENCE</scope>
</reference>
<organism evidence="1">
    <name type="scientific">marine metagenome</name>
    <dbReference type="NCBI Taxonomy" id="408172"/>
    <lineage>
        <taxon>unclassified sequences</taxon>
        <taxon>metagenomes</taxon>
        <taxon>ecological metagenomes</taxon>
    </lineage>
</organism>
<sequence>MPRKKVNWELEWFKIHNPPEQFYFKFGKTVLLSNNLFHTPTVTTNSVLSTKVVEKIFDWESANKISKKRNFEWLDIIKPIVDLLDIPKEKRKELFKYYKETQQVKLEQSIEAIKKAEANLYNDNVVLPHLLEPLKIYKAIYQLALDYFFKRETGENQLLYDLLIPLKEKMEDKDFSQYKIKSSIDDLMERFDYDSTSVGQSIYKYVKKPYFPKKILKMIDEADEHPYEPIYSVINKHLSK</sequence>
<evidence type="ECO:0000313" key="1">
    <source>
        <dbReference type="EMBL" id="SVB68007.1"/>
    </source>
</evidence>
<name>A0A382G0F8_9ZZZZ</name>
<dbReference type="AlphaFoldDB" id="A0A382G0F8"/>
<protein>
    <submittedName>
        <fullName evidence="1">Uncharacterized protein</fullName>
    </submittedName>
</protein>
<gene>
    <name evidence="1" type="ORF">METZ01_LOCUS220861</name>
</gene>